<comment type="cofactor">
    <cofactor evidence="5">
        <name>Mg(2+)</name>
        <dbReference type="ChEBI" id="CHEBI:18420"/>
    </cofactor>
</comment>
<dbReference type="GO" id="GO:0046872">
    <property type="term" value="F:metal ion binding"/>
    <property type="evidence" value="ECO:0007669"/>
    <property type="project" value="UniProtKB-KW"/>
</dbReference>
<dbReference type="InterPro" id="IPR005493">
    <property type="entry name" value="RraA/RraA-like"/>
</dbReference>
<dbReference type="eggNOG" id="COG0684">
    <property type="taxonomic scope" value="Bacteria"/>
</dbReference>
<dbReference type="Proteomes" id="UP000013261">
    <property type="component" value="Unassembled WGS sequence"/>
</dbReference>
<comment type="caution">
    <text evidence="6">The sequence shown here is derived from an EMBL/GenBank/DDBJ whole genome shotgun (WGS) entry which is preliminary data.</text>
</comment>
<feature type="binding site" evidence="5">
    <location>
        <position position="126"/>
    </location>
    <ligand>
        <name>Mg(2+)</name>
        <dbReference type="ChEBI" id="CHEBI:18420"/>
    </ligand>
</feature>
<organism evidence="6 7">
    <name type="scientific">Acinetobacter dispersus</name>
    <dbReference type="NCBI Taxonomy" id="70348"/>
    <lineage>
        <taxon>Bacteria</taxon>
        <taxon>Pseudomonadati</taxon>
        <taxon>Pseudomonadota</taxon>
        <taxon>Gammaproteobacteria</taxon>
        <taxon>Moraxellales</taxon>
        <taxon>Moraxellaceae</taxon>
        <taxon>Acinetobacter</taxon>
    </lineage>
</organism>
<evidence type="ECO:0000256" key="1">
    <source>
        <dbReference type="ARBA" id="ARBA00001968"/>
    </source>
</evidence>
<evidence type="ECO:0000313" key="6">
    <source>
        <dbReference type="EMBL" id="ENW92223.1"/>
    </source>
</evidence>
<keyword evidence="7" id="KW-1185">Reference proteome</keyword>
<dbReference type="CDD" id="cd16841">
    <property type="entry name" value="RraA_family"/>
    <property type="match status" value="1"/>
</dbReference>
<dbReference type="PATRIC" id="fig|1217703.3.peg.2097"/>
<dbReference type="PANTHER" id="PTHR33254">
    <property type="entry name" value="4-HYDROXY-4-METHYL-2-OXOGLUTARATE ALDOLASE 3-RELATED"/>
    <property type="match status" value="1"/>
</dbReference>
<evidence type="ECO:0000256" key="3">
    <source>
        <dbReference type="ARBA" id="ARBA00029596"/>
    </source>
</evidence>
<keyword evidence="5" id="KW-0460">Magnesium</keyword>
<dbReference type="HOGENOM" id="CLU_072626_3_1_6"/>
<name>N9L7B4_9GAMM</name>
<evidence type="ECO:0000256" key="4">
    <source>
        <dbReference type="ARBA" id="ARBA00030169"/>
    </source>
</evidence>
<protein>
    <recommendedName>
        <fullName evidence="2">Putative 4-hydroxy-4-methyl-2-oxoglutarate aldolase</fullName>
    </recommendedName>
    <alternativeName>
        <fullName evidence="3">Regulator of ribonuclease activity homolog</fullName>
    </alternativeName>
    <alternativeName>
        <fullName evidence="4">RraA-like protein</fullName>
    </alternativeName>
</protein>
<dbReference type="InterPro" id="IPR036704">
    <property type="entry name" value="RraA/RraA-like_sf"/>
</dbReference>
<comment type="cofactor">
    <cofactor evidence="1">
        <name>a divalent metal cation</name>
        <dbReference type="ChEBI" id="CHEBI:60240"/>
    </cofactor>
</comment>
<keyword evidence="5" id="KW-0479">Metal-binding</keyword>
<accession>N9L7B4</accession>
<dbReference type="SUPFAM" id="SSF89562">
    <property type="entry name" value="RraA-like"/>
    <property type="match status" value="1"/>
</dbReference>
<proteinExistence type="predicted"/>
<evidence type="ECO:0000256" key="2">
    <source>
        <dbReference type="ARBA" id="ARBA00016549"/>
    </source>
</evidence>
<dbReference type="Gene3D" id="3.50.30.40">
    <property type="entry name" value="Ribonuclease E inhibitor RraA/RraA-like"/>
    <property type="match status" value="1"/>
</dbReference>
<sequence length="221" mass="24654">MSKLPVTAKTNQRDELMNQIDNLALLVDAYKEIASSTIGHVLDLGHIPHVFPMSPEQQVVGIVRTARLESTNASKLRQVLMSCQPNEVLLIDARQDLQRACWGEQRSVAAIHCGLAGVVVLGAITDRQALLKLKLPIFAHAVSCLTTRNEGESLVELNADIYINGCTVQSGDLLIADADGVFVLKLDVAHAYLEQFQLIEREEKNKKDNFFLHERIDEYYF</sequence>
<dbReference type="Pfam" id="PF03737">
    <property type="entry name" value="RraA-like"/>
    <property type="match status" value="1"/>
</dbReference>
<dbReference type="AlphaFoldDB" id="N9L7B4"/>
<evidence type="ECO:0000313" key="7">
    <source>
        <dbReference type="Proteomes" id="UP000013261"/>
    </source>
</evidence>
<evidence type="ECO:0000256" key="5">
    <source>
        <dbReference type="PIRSR" id="PIRSR605493-1"/>
    </source>
</evidence>
<dbReference type="PANTHER" id="PTHR33254:SF4">
    <property type="entry name" value="4-HYDROXY-4-METHYL-2-OXOGLUTARATE ALDOLASE 3-RELATED"/>
    <property type="match status" value="1"/>
</dbReference>
<gene>
    <name evidence="6" type="ORF">F904_02161</name>
</gene>
<reference evidence="6 7" key="1">
    <citation type="submission" date="2013-02" db="EMBL/GenBank/DDBJ databases">
        <title>The Genome Sequence of Acinetobacter sp. ANC 4105.</title>
        <authorList>
            <consortium name="The Broad Institute Genome Sequencing Platform"/>
            <consortium name="The Broad Institute Genome Sequencing Center for Infectious Disease"/>
            <person name="Cerqueira G."/>
            <person name="Feldgarden M."/>
            <person name="Courvalin P."/>
            <person name="Perichon B."/>
            <person name="Grillot-Courvalin C."/>
            <person name="Clermont D."/>
            <person name="Rocha E."/>
            <person name="Yoon E.-J."/>
            <person name="Nemec A."/>
            <person name="Walker B."/>
            <person name="Young S.K."/>
            <person name="Zeng Q."/>
            <person name="Gargeya S."/>
            <person name="Fitzgerald M."/>
            <person name="Haas B."/>
            <person name="Abouelleil A."/>
            <person name="Alvarado L."/>
            <person name="Arachchi H.M."/>
            <person name="Berlin A.M."/>
            <person name="Chapman S.B."/>
            <person name="Dewar J."/>
            <person name="Goldberg J."/>
            <person name="Griggs A."/>
            <person name="Gujja S."/>
            <person name="Hansen M."/>
            <person name="Howarth C."/>
            <person name="Imamovic A."/>
            <person name="Larimer J."/>
            <person name="McCowan C."/>
            <person name="Murphy C."/>
            <person name="Neiman D."/>
            <person name="Pearson M."/>
            <person name="Priest M."/>
            <person name="Roberts A."/>
            <person name="Saif S."/>
            <person name="Shea T."/>
            <person name="Sisk P."/>
            <person name="Sykes S."/>
            <person name="Wortman J."/>
            <person name="Nusbaum C."/>
            <person name="Birren B."/>
        </authorList>
    </citation>
    <scope>NUCLEOTIDE SEQUENCE [LARGE SCALE GENOMIC DNA]</scope>
    <source>
        <strain evidence="6 7">ANC 4105</strain>
    </source>
</reference>
<dbReference type="EMBL" id="APRL01000013">
    <property type="protein sequence ID" value="ENW92223.1"/>
    <property type="molecule type" value="Genomic_DNA"/>
</dbReference>